<dbReference type="PANTHER" id="PTHR34239:SF2">
    <property type="entry name" value="TRANSPOSABLE ELEMENT P TRANSPOSASE_THAP9 CONSERVED DOMAIN-CONTAINING PROTEIN"/>
    <property type="match status" value="1"/>
</dbReference>
<evidence type="ECO:0000313" key="2">
    <source>
        <dbReference type="EMBL" id="KAK6166848.1"/>
    </source>
</evidence>
<dbReference type="AlphaFoldDB" id="A0AAN8J0D8"/>
<accession>A0AAN8J0D8</accession>
<protein>
    <submittedName>
        <fullName evidence="2">Uncharacterized protein</fullName>
    </submittedName>
</protein>
<feature type="compositionally biased region" description="Basic and acidic residues" evidence="1">
    <location>
        <begin position="167"/>
        <end position="177"/>
    </location>
</feature>
<sequence length="442" mass="49039">MADAILKLAMPSSGDTPKSNRKDDNGKSPTSEPASKKLKASGSRAKSSKTPTNKNKSQETNEVGADKSATTDESDNIAVLTLLELKKLCNSIDGMKTSVEGSFSRLEENLEETRSRNNINVEDYEYDSEDSAFGRLDSRKVKVTNTGCFDPARNIDHLLSDDSDDENVQRTNDKQNSDTEFDALSSLKSTLTLEEVVGNKVDEKLAVIVTGAFSFANKQDADVISDKLKKYKRPENCDSLKTQEISKLMWDSVSSDCRSQDCKLQKIQTAVVKASTAVTECLDLLLKSKKEVPKEISKTLTEKLGDSIALSAHACREIILRRKAMIQPHLKEEFKPLCAPSAAVSHDDLFGEDLAKAMKDMSVASKLSNKMGRKKSSYGQNFRHNPYRQPPAYSRNSGYNNTSYNNTGSGYRQNRDKSFLYKGHKPTPSLQKKEVDGKDRSR</sequence>
<gene>
    <name evidence="2" type="ORF">SNE40_023459</name>
</gene>
<evidence type="ECO:0000256" key="1">
    <source>
        <dbReference type="SAM" id="MobiDB-lite"/>
    </source>
</evidence>
<feature type="region of interest" description="Disordered" evidence="1">
    <location>
        <begin position="159"/>
        <end position="179"/>
    </location>
</feature>
<feature type="compositionally biased region" description="Basic and acidic residues" evidence="1">
    <location>
        <begin position="431"/>
        <end position="442"/>
    </location>
</feature>
<evidence type="ECO:0000313" key="3">
    <source>
        <dbReference type="Proteomes" id="UP001347796"/>
    </source>
</evidence>
<feature type="compositionally biased region" description="Low complexity" evidence="1">
    <location>
        <begin position="396"/>
        <end position="411"/>
    </location>
</feature>
<dbReference type="Proteomes" id="UP001347796">
    <property type="component" value="Unassembled WGS sequence"/>
</dbReference>
<feature type="region of interest" description="Disordered" evidence="1">
    <location>
        <begin position="366"/>
        <end position="442"/>
    </location>
</feature>
<reference evidence="2 3" key="1">
    <citation type="submission" date="2024-01" db="EMBL/GenBank/DDBJ databases">
        <title>The genome of the rayed Mediterranean limpet Patella caerulea (Linnaeus, 1758).</title>
        <authorList>
            <person name="Anh-Thu Weber A."/>
            <person name="Halstead-Nussloch G."/>
        </authorList>
    </citation>
    <scope>NUCLEOTIDE SEQUENCE [LARGE SCALE GENOMIC DNA]</scope>
    <source>
        <strain evidence="2">AATW-2023a</strain>
        <tissue evidence="2">Whole specimen</tissue>
    </source>
</reference>
<proteinExistence type="predicted"/>
<dbReference type="PANTHER" id="PTHR34239">
    <property type="entry name" value="APPLE DOMAIN-CONTAINING PROTEIN"/>
    <property type="match status" value="1"/>
</dbReference>
<dbReference type="EMBL" id="JAZGQO010000021">
    <property type="protein sequence ID" value="KAK6166848.1"/>
    <property type="molecule type" value="Genomic_DNA"/>
</dbReference>
<feature type="region of interest" description="Disordered" evidence="1">
    <location>
        <begin position="1"/>
        <end position="69"/>
    </location>
</feature>
<organism evidence="2 3">
    <name type="scientific">Patella caerulea</name>
    <name type="common">Rayed Mediterranean limpet</name>
    <dbReference type="NCBI Taxonomy" id="87958"/>
    <lineage>
        <taxon>Eukaryota</taxon>
        <taxon>Metazoa</taxon>
        <taxon>Spiralia</taxon>
        <taxon>Lophotrochozoa</taxon>
        <taxon>Mollusca</taxon>
        <taxon>Gastropoda</taxon>
        <taxon>Patellogastropoda</taxon>
        <taxon>Patelloidea</taxon>
        <taxon>Patellidae</taxon>
        <taxon>Patella</taxon>
    </lineage>
</organism>
<name>A0AAN8J0D8_PATCE</name>
<keyword evidence="3" id="KW-1185">Reference proteome</keyword>
<comment type="caution">
    <text evidence="2">The sequence shown here is derived from an EMBL/GenBank/DDBJ whole genome shotgun (WGS) entry which is preliminary data.</text>
</comment>